<keyword evidence="2" id="KW-1185">Reference proteome</keyword>
<sequence>MSEGGLIPAMVGMLAKTTAVIAGGLIAASAVTAQIARRNAAKNWEKWERPCGVCKQKGFYRCKLCKGKGTIEWSPMYDPVHINPCLCPTCDGYKVQKCLNCLGLGYIARPEF</sequence>
<protein>
    <submittedName>
        <fullName evidence="1">Uncharacterized protein</fullName>
    </submittedName>
</protein>
<gene>
    <name evidence="1" type="ORF">M9H77_34923</name>
</gene>
<reference evidence="2" key="1">
    <citation type="journal article" date="2023" name="Nat. Plants">
        <title>Single-cell RNA sequencing provides a high-resolution roadmap for understanding the multicellular compartmentation of specialized metabolism.</title>
        <authorList>
            <person name="Sun S."/>
            <person name="Shen X."/>
            <person name="Li Y."/>
            <person name="Li Y."/>
            <person name="Wang S."/>
            <person name="Li R."/>
            <person name="Zhang H."/>
            <person name="Shen G."/>
            <person name="Guo B."/>
            <person name="Wei J."/>
            <person name="Xu J."/>
            <person name="St-Pierre B."/>
            <person name="Chen S."/>
            <person name="Sun C."/>
        </authorList>
    </citation>
    <scope>NUCLEOTIDE SEQUENCE [LARGE SCALE GENOMIC DNA]</scope>
</reference>
<comment type="caution">
    <text evidence="1">The sequence shown here is derived from an EMBL/GenBank/DDBJ whole genome shotgun (WGS) entry which is preliminary data.</text>
</comment>
<evidence type="ECO:0000313" key="2">
    <source>
        <dbReference type="Proteomes" id="UP001060085"/>
    </source>
</evidence>
<name>A0ACB9ZMU3_CATRO</name>
<accession>A0ACB9ZMU3</accession>
<organism evidence="1 2">
    <name type="scientific">Catharanthus roseus</name>
    <name type="common">Madagascar periwinkle</name>
    <name type="synonym">Vinca rosea</name>
    <dbReference type="NCBI Taxonomy" id="4058"/>
    <lineage>
        <taxon>Eukaryota</taxon>
        <taxon>Viridiplantae</taxon>
        <taxon>Streptophyta</taxon>
        <taxon>Embryophyta</taxon>
        <taxon>Tracheophyta</taxon>
        <taxon>Spermatophyta</taxon>
        <taxon>Magnoliopsida</taxon>
        <taxon>eudicotyledons</taxon>
        <taxon>Gunneridae</taxon>
        <taxon>Pentapetalae</taxon>
        <taxon>asterids</taxon>
        <taxon>lamiids</taxon>
        <taxon>Gentianales</taxon>
        <taxon>Apocynaceae</taxon>
        <taxon>Rauvolfioideae</taxon>
        <taxon>Vinceae</taxon>
        <taxon>Catharanthinae</taxon>
        <taxon>Catharanthus</taxon>
    </lineage>
</organism>
<proteinExistence type="predicted"/>
<evidence type="ECO:0000313" key="1">
    <source>
        <dbReference type="EMBL" id="KAI5648918.1"/>
    </source>
</evidence>
<dbReference type="EMBL" id="CM044708">
    <property type="protein sequence ID" value="KAI5648918.1"/>
    <property type="molecule type" value="Genomic_DNA"/>
</dbReference>
<dbReference type="Proteomes" id="UP001060085">
    <property type="component" value="Linkage Group LG08"/>
</dbReference>